<dbReference type="Proteomes" id="UP000292082">
    <property type="component" value="Unassembled WGS sequence"/>
</dbReference>
<dbReference type="EMBL" id="ML145155">
    <property type="protein sequence ID" value="TBU56224.1"/>
    <property type="molecule type" value="Genomic_DNA"/>
</dbReference>
<sequence>MKLFITAIAPLFATLASAAVLPKREATVWQSPFSGTIDAPVANDVIVPGVDFAFEYALSNWCESAYTPFTVYLTGGPAPPPFENVNANGTLAEGSFMLDLGKYSVSNFGLPSQGTPPPSTLNLPVEVVSAVTNGTQLYLTVLQEFDGCPGGISVEYSLTSIPVTLRTTAV</sequence>
<name>A0A4Q9PPX9_9APHY</name>
<organism evidence="1 2">
    <name type="scientific">Dichomitus squalens</name>
    <dbReference type="NCBI Taxonomy" id="114155"/>
    <lineage>
        <taxon>Eukaryota</taxon>
        <taxon>Fungi</taxon>
        <taxon>Dikarya</taxon>
        <taxon>Basidiomycota</taxon>
        <taxon>Agaricomycotina</taxon>
        <taxon>Agaricomycetes</taxon>
        <taxon>Polyporales</taxon>
        <taxon>Polyporaceae</taxon>
        <taxon>Dichomitus</taxon>
    </lineage>
</organism>
<protein>
    <submittedName>
        <fullName evidence="1">Uncharacterized protein</fullName>
    </submittedName>
</protein>
<evidence type="ECO:0000313" key="2">
    <source>
        <dbReference type="Proteomes" id="UP000292082"/>
    </source>
</evidence>
<proteinExistence type="predicted"/>
<dbReference type="AlphaFoldDB" id="A0A4Q9PPX9"/>
<reference evidence="1 2" key="1">
    <citation type="submission" date="2019-01" db="EMBL/GenBank/DDBJ databases">
        <title>Draft genome sequences of three monokaryotic isolates of the white-rot basidiomycete fungus Dichomitus squalens.</title>
        <authorList>
            <consortium name="DOE Joint Genome Institute"/>
            <person name="Lopez S.C."/>
            <person name="Andreopoulos B."/>
            <person name="Pangilinan J."/>
            <person name="Lipzen A."/>
            <person name="Riley R."/>
            <person name="Ahrendt S."/>
            <person name="Ng V."/>
            <person name="Barry K."/>
            <person name="Daum C."/>
            <person name="Grigoriev I.V."/>
            <person name="Hilden K.S."/>
            <person name="Makela M.R."/>
            <person name="de Vries R.P."/>
        </authorList>
    </citation>
    <scope>NUCLEOTIDE SEQUENCE [LARGE SCALE GENOMIC DNA]</scope>
    <source>
        <strain evidence="1 2">CBS 464.89</strain>
    </source>
</reference>
<accession>A0A4Q9PPX9</accession>
<evidence type="ECO:0000313" key="1">
    <source>
        <dbReference type="EMBL" id="TBU56224.1"/>
    </source>
</evidence>
<gene>
    <name evidence="1" type="ORF">BD310DRAFT_931918</name>
</gene>
<keyword evidence="2" id="KW-1185">Reference proteome</keyword>